<dbReference type="EMBL" id="VSSQ01011210">
    <property type="protein sequence ID" value="MPM46270.1"/>
    <property type="molecule type" value="Genomic_DNA"/>
</dbReference>
<feature type="compositionally biased region" description="Basic and acidic residues" evidence="1">
    <location>
        <begin position="114"/>
        <end position="134"/>
    </location>
</feature>
<feature type="compositionally biased region" description="Basic residues" evidence="1">
    <location>
        <begin position="61"/>
        <end position="70"/>
    </location>
</feature>
<comment type="caution">
    <text evidence="2">The sequence shown here is derived from an EMBL/GenBank/DDBJ whole genome shotgun (WGS) entry which is preliminary data.</text>
</comment>
<gene>
    <name evidence="2" type="ORF">SDC9_92968</name>
</gene>
<feature type="compositionally biased region" description="Basic and acidic residues" evidence="1">
    <location>
        <begin position="71"/>
        <end position="89"/>
    </location>
</feature>
<feature type="region of interest" description="Disordered" evidence="1">
    <location>
        <begin position="109"/>
        <end position="142"/>
    </location>
</feature>
<reference evidence="2" key="1">
    <citation type="submission" date="2019-08" db="EMBL/GenBank/DDBJ databases">
        <authorList>
            <person name="Kucharzyk K."/>
            <person name="Murdoch R.W."/>
            <person name="Higgins S."/>
            <person name="Loffler F."/>
        </authorList>
    </citation>
    <scope>NUCLEOTIDE SEQUENCE</scope>
</reference>
<accession>A0A644ZZ79</accession>
<dbReference type="AlphaFoldDB" id="A0A644ZZ79"/>
<name>A0A644ZZ79_9ZZZZ</name>
<organism evidence="2">
    <name type="scientific">bioreactor metagenome</name>
    <dbReference type="NCBI Taxonomy" id="1076179"/>
    <lineage>
        <taxon>unclassified sequences</taxon>
        <taxon>metagenomes</taxon>
        <taxon>ecological metagenomes</taxon>
    </lineage>
</organism>
<sequence length="142" mass="15399">MKDLFECDLLAITQHAQVKEPTCTPDRKDGQCPQKTNGEADLPEGNGGKHSPQRQGDRRSKREHAHPHSKRAVEVEHDGGDEPEGHHNGQGEQASDLLSFAYLRGGCADGAHGCGDHNEGRQEGADHNEHKGWLDLDGLADG</sequence>
<evidence type="ECO:0000256" key="1">
    <source>
        <dbReference type="SAM" id="MobiDB-lite"/>
    </source>
</evidence>
<feature type="region of interest" description="Disordered" evidence="1">
    <location>
        <begin position="15"/>
        <end position="97"/>
    </location>
</feature>
<evidence type="ECO:0000313" key="2">
    <source>
        <dbReference type="EMBL" id="MPM46270.1"/>
    </source>
</evidence>
<proteinExistence type="predicted"/>
<protein>
    <submittedName>
        <fullName evidence="2">Uncharacterized protein</fullName>
    </submittedName>
</protein>